<evidence type="ECO:0000313" key="2">
    <source>
        <dbReference type="Proteomes" id="UP000031532"/>
    </source>
</evidence>
<sequence length="240" mass="27841">MSYLVKPGFSTCYYIRKLLLQNEDELKAILSQKTGFCFNTQETLEKLLRGIYLEETIEQLLQTLYADTTEISTKVEKLEVLVANHQRISVESPHNYQGLGDIKRQILWILGFKRVAVKIEDIVQALIQLNEYSINYIGRTLTVNTWKSTRPDFEWLNLFEFDRFGKITFAGQGKDVANIEQLNWIQEWIVGYVCQVAQFIRDFTTTIEYKKIGELPEGVLITQVTSYSHWVAAKPRSAQV</sequence>
<protein>
    <submittedName>
        <fullName evidence="1">Uncharacterized protein</fullName>
    </submittedName>
</protein>
<accession>A0A9X5E3K8</accession>
<dbReference type="AlphaFoldDB" id="A0A9X5E3K8"/>
<dbReference type="OrthoDB" id="528641at2"/>
<dbReference type="Proteomes" id="UP000031532">
    <property type="component" value="Unassembled WGS sequence"/>
</dbReference>
<dbReference type="RefSeq" id="WP_039715008.1">
    <property type="nucleotide sequence ID" value="NZ_JTJC03000001.1"/>
</dbReference>
<proteinExistence type="predicted"/>
<dbReference type="EMBL" id="JTJC03000001">
    <property type="protein sequence ID" value="NHC33417.1"/>
    <property type="molecule type" value="Genomic_DNA"/>
</dbReference>
<reference evidence="1 2" key="1">
    <citation type="journal article" date="2015" name="Genome Announc.">
        <title>Draft Genome Sequence of the Terrestrial Cyanobacterium Scytonema millei VB511283, Isolated from Eastern India.</title>
        <authorList>
            <person name="Sen D."/>
            <person name="Chandrababunaidu M.M."/>
            <person name="Singh D."/>
            <person name="Sanghi N."/>
            <person name="Ghorai A."/>
            <person name="Mishra G.P."/>
            <person name="Madduluri M."/>
            <person name="Adhikary S.P."/>
            <person name="Tripathy S."/>
        </authorList>
    </citation>
    <scope>NUCLEOTIDE SEQUENCE [LARGE SCALE GENOMIC DNA]</scope>
    <source>
        <strain evidence="1 2">VB511283</strain>
    </source>
</reference>
<evidence type="ECO:0000313" key="1">
    <source>
        <dbReference type="EMBL" id="NHC33417.1"/>
    </source>
</evidence>
<gene>
    <name evidence="1" type="ORF">QH73_0001840</name>
</gene>
<comment type="caution">
    <text evidence="1">The sequence shown here is derived from an EMBL/GenBank/DDBJ whole genome shotgun (WGS) entry which is preliminary data.</text>
</comment>
<organism evidence="1 2">
    <name type="scientific">Scytonema millei VB511283</name>
    <dbReference type="NCBI Taxonomy" id="1245923"/>
    <lineage>
        <taxon>Bacteria</taxon>
        <taxon>Bacillati</taxon>
        <taxon>Cyanobacteriota</taxon>
        <taxon>Cyanophyceae</taxon>
        <taxon>Nostocales</taxon>
        <taxon>Scytonemataceae</taxon>
        <taxon>Scytonema</taxon>
    </lineage>
</organism>
<name>A0A9X5E3K8_9CYAN</name>
<keyword evidence="2" id="KW-1185">Reference proteome</keyword>